<dbReference type="Proteomes" id="UP000515291">
    <property type="component" value="Chromosome"/>
</dbReference>
<protein>
    <submittedName>
        <fullName evidence="1">Uncharacterized protein</fullName>
    </submittedName>
</protein>
<dbReference type="EMBL" id="CP050292">
    <property type="protein sequence ID" value="QND72553.1"/>
    <property type="molecule type" value="Genomic_DNA"/>
</dbReference>
<evidence type="ECO:0000313" key="1">
    <source>
        <dbReference type="EMBL" id="QND72553.1"/>
    </source>
</evidence>
<dbReference type="AlphaFoldDB" id="A0A7G6U0M1"/>
<dbReference type="KEGG" id="trb:HB776_15905"/>
<proteinExistence type="predicted"/>
<evidence type="ECO:0000313" key="2">
    <source>
        <dbReference type="Proteomes" id="UP000515291"/>
    </source>
</evidence>
<name>A0A7G6U0M1_9BRAD</name>
<dbReference type="RefSeq" id="WP_089265433.1">
    <property type="nucleotide sequence ID" value="NZ_CP050292.1"/>
</dbReference>
<accession>A0A7G6U0M1</accession>
<reference evidence="2" key="1">
    <citation type="journal article" date="2020" name="Mol. Plant Microbe">
        <title>Rhizobial microsymbionts of the narrowly endemic Oxytropis species growing in Kamchatka are characterized by significant genetic diversity and possess a set of genes that are associated with T3SS and T6SS secretion systems and can affect the development of symbiosis.</title>
        <authorList>
            <person name="Safronova V."/>
            <person name="Guro P."/>
            <person name="Sazanova A."/>
            <person name="Kuznetsova I."/>
            <person name="Belimov A."/>
            <person name="Yakubov V."/>
            <person name="Chirak E."/>
            <person name="Afonin A."/>
            <person name="Gogolev Y."/>
            <person name="Andronov E."/>
            <person name="Tikhonovich I."/>
        </authorList>
    </citation>
    <scope>NUCLEOTIDE SEQUENCE [LARGE SCALE GENOMIC DNA]</scope>
    <source>
        <strain evidence="2">581</strain>
    </source>
</reference>
<sequence length="135" mass="14048">MSKVSSLVLGMVAGATMFGAIQYASGNDLRGTLTDSDKAASSGVNRAAKGDRASLITTQNEQSQTLSFRVQGLSDTSVLLRMGVAPVVAPTKNEAVNIRPLPMNAKPQRAAVGCEPPVSVLSEMAKMLQPGRCVT</sequence>
<organism evidence="1 2">
    <name type="scientific">Tardiphaga robiniae</name>
    <dbReference type="NCBI Taxonomy" id="943830"/>
    <lineage>
        <taxon>Bacteria</taxon>
        <taxon>Pseudomonadati</taxon>
        <taxon>Pseudomonadota</taxon>
        <taxon>Alphaproteobacteria</taxon>
        <taxon>Hyphomicrobiales</taxon>
        <taxon>Nitrobacteraceae</taxon>
        <taxon>Tardiphaga</taxon>
    </lineage>
</organism>
<gene>
    <name evidence="1" type="ORF">HB776_15905</name>
</gene>